<dbReference type="VEuPathDB" id="FungiDB:SeMB42_g02586"/>
<dbReference type="InterPro" id="IPR012341">
    <property type="entry name" value="6hp_glycosidase-like_sf"/>
</dbReference>
<dbReference type="GO" id="GO:0005975">
    <property type="term" value="P:carbohydrate metabolic process"/>
    <property type="evidence" value="ECO:0007669"/>
    <property type="project" value="InterPro"/>
</dbReference>
<dbReference type="InterPro" id="IPR008928">
    <property type="entry name" value="6-hairpin_glycosidase_sf"/>
</dbReference>
<dbReference type="AlphaFoldDB" id="A0A507DCS5"/>
<dbReference type="PANTHER" id="PTHR42899:SF1">
    <property type="entry name" value="SPERMATOGENESIS-ASSOCIATED PROTEIN 20"/>
    <property type="match status" value="1"/>
</dbReference>
<gene>
    <name evidence="2" type="ORF">SeMB42_g02586</name>
</gene>
<dbReference type="STRING" id="286115.A0A507DCS5"/>
<evidence type="ECO:0000313" key="3">
    <source>
        <dbReference type="Proteomes" id="UP000317494"/>
    </source>
</evidence>
<dbReference type="Proteomes" id="UP000317494">
    <property type="component" value="Unassembled WGS sequence"/>
</dbReference>
<sequence>MNKLSIFSQFSASYTTSIKRTILSYRPINSQASGHPIKAYSRSVCKSRNNNQPHWGEIKSFSATSIANMPNRLQYSKNPYLLQHKDNPVDWYEWCEEAFAKAQKENKCIFLSVGYSTCHWCHVMEHETFEDDEAAKVVNESFVNIKVDREERPDVDKVYMAFVTASHGHGGWPMSVWLTPNLKPIYGATYFQKEDFLHLCKRVKELWDTEGRELEKQGEDVFNQLEKLNNQKDTRIARIVTWSAPKTLFTHFTKTFDPKNGGFSSQPKFPTVSQLIFLLRYHVLAKPPPNLDLSSLRMATFKSFAEKFDVNVLGITEKSEFIQALEKGIAARSTETQRALQMVELTLQKMAHGGIHDHVGFGFHRYSTDDHWHVPHFEKMLYDQAQLLQIYAEAYSITKNPLYKDTAYDILKYVDSNLTSPQGGFYCAEDADSLPNATATHRKEGAFAVWTSAEINESLHLDAALFSHYYGVKEQGNCPPDKDPHGELKSQNILYVADSIESTAARFGKSVEEAKEILQKCLSILASRRRTRPPPRLDDKILVAWNGLYIGALARASQLFSDTTLSDRALRAIDFIRSVMIVDGVLMRSYRDGLSNVKACVDDYAYFIQALLDTYEATFDDKLLELAYQLQDQQDQKLWDSDVGGYYNAETDPNLSLRMKDDQDGAEPSPNSVSGWNLIRLDAFRVAESETIYKKKAITLMRAFAQNLVRFPQAMPYLVGNGILPLLVGMKEVILHGAKNHPETHKLGLVLRCQLGMDRILLFVNSESRSLPAVVKDSSTLKSIMDKKESGAEVYVCANHVCSMPLRSEEAVIEVLSRNI</sequence>
<keyword evidence="3" id="KW-1185">Reference proteome</keyword>
<dbReference type="SUPFAM" id="SSF48208">
    <property type="entry name" value="Six-hairpin glycosidases"/>
    <property type="match status" value="1"/>
</dbReference>
<name>A0A507DCS5_9FUNG</name>
<protein>
    <recommendedName>
        <fullName evidence="1">Spermatogenesis-associated protein 20-like TRX domain-containing protein</fullName>
    </recommendedName>
</protein>
<dbReference type="CDD" id="cd02955">
    <property type="entry name" value="SSP411"/>
    <property type="match status" value="1"/>
</dbReference>
<dbReference type="EMBL" id="QEAN01000082">
    <property type="protein sequence ID" value="TPX49489.1"/>
    <property type="molecule type" value="Genomic_DNA"/>
</dbReference>
<dbReference type="PIRSF" id="PIRSF006402">
    <property type="entry name" value="UCP006402_thioredoxin"/>
    <property type="match status" value="1"/>
</dbReference>
<reference evidence="2 3" key="1">
    <citation type="journal article" date="2019" name="Sci. Rep.">
        <title>Comparative genomics of chytrid fungi reveal insights into the obligate biotrophic and pathogenic lifestyle of Synchytrium endobioticum.</title>
        <authorList>
            <person name="van de Vossenberg B.T.L.H."/>
            <person name="Warris S."/>
            <person name="Nguyen H.D.T."/>
            <person name="van Gent-Pelzer M.P.E."/>
            <person name="Joly D.L."/>
            <person name="van de Geest H.C."/>
            <person name="Bonants P.J.M."/>
            <person name="Smith D.S."/>
            <person name="Levesque C.A."/>
            <person name="van der Lee T.A.J."/>
        </authorList>
    </citation>
    <scope>NUCLEOTIDE SEQUENCE [LARGE SCALE GENOMIC DNA]</scope>
    <source>
        <strain evidence="2 3">MB42</strain>
    </source>
</reference>
<accession>A0A507DCS5</accession>
<evidence type="ECO:0000259" key="1">
    <source>
        <dbReference type="Pfam" id="PF03190"/>
    </source>
</evidence>
<dbReference type="Gene3D" id="1.50.10.10">
    <property type="match status" value="1"/>
</dbReference>
<feature type="domain" description="Spermatogenesis-associated protein 20-like TRX" evidence="1">
    <location>
        <begin position="71"/>
        <end position="225"/>
    </location>
</feature>
<dbReference type="Gene3D" id="3.40.30.10">
    <property type="entry name" value="Glutaredoxin"/>
    <property type="match status" value="1"/>
</dbReference>
<comment type="caution">
    <text evidence="2">The sequence shown here is derived from an EMBL/GenBank/DDBJ whole genome shotgun (WGS) entry which is preliminary data.</text>
</comment>
<dbReference type="GO" id="GO:0003824">
    <property type="term" value="F:catalytic activity"/>
    <property type="evidence" value="ECO:0007669"/>
    <property type="project" value="UniProtKB-ARBA"/>
</dbReference>
<dbReference type="Pfam" id="PF03190">
    <property type="entry name" value="Thioredox_DsbH"/>
    <property type="match status" value="1"/>
</dbReference>
<organism evidence="2 3">
    <name type="scientific">Synchytrium endobioticum</name>
    <dbReference type="NCBI Taxonomy" id="286115"/>
    <lineage>
        <taxon>Eukaryota</taxon>
        <taxon>Fungi</taxon>
        <taxon>Fungi incertae sedis</taxon>
        <taxon>Chytridiomycota</taxon>
        <taxon>Chytridiomycota incertae sedis</taxon>
        <taxon>Chytridiomycetes</taxon>
        <taxon>Synchytriales</taxon>
        <taxon>Synchytriaceae</taxon>
        <taxon>Synchytrium</taxon>
    </lineage>
</organism>
<evidence type="ECO:0000313" key="2">
    <source>
        <dbReference type="EMBL" id="TPX49489.1"/>
    </source>
</evidence>
<dbReference type="InterPro" id="IPR036249">
    <property type="entry name" value="Thioredoxin-like_sf"/>
</dbReference>
<dbReference type="PANTHER" id="PTHR42899">
    <property type="entry name" value="SPERMATOGENESIS-ASSOCIATED PROTEIN 20"/>
    <property type="match status" value="1"/>
</dbReference>
<dbReference type="InterPro" id="IPR024705">
    <property type="entry name" value="Ssp411"/>
</dbReference>
<dbReference type="SUPFAM" id="SSF52833">
    <property type="entry name" value="Thioredoxin-like"/>
    <property type="match status" value="1"/>
</dbReference>
<proteinExistence type="predicted"/>
<dbReference type="InterPro" id="IPR004879">
    <property type="entry name" value="Ssp411-like_TRX"/>
</dbReference>